<gene>
    <name evidence="2" type="ORF">ACFQY0_17065</name>
</gene>
<keyword evidence="3" id="KW-1185">Reference proteome</keyword>
<feature type="transmembrane region" description="Helical" evidence="1">
    <location>
        <begin position="50"/>
        <end position="73"/>
    </location>
</feature>
<evidence type="ECO:0000313" key="3">
    <source>
        <dbReference type="Proteomes" id="UP001596472"/>
    </source>
</evidence>
<sequence>MSDAPENPAPPASQSDGWVAAASSFISTRIELIRLEARDASQEAAKRGGLLLVILIGTFLVWLLGVAGLIGWISHSLSVSWYSITLIFAAAHLLLVIIAAVLLKKPAAPSFPITRAELLKDQAWLETLNKDPKSPN</sequence>
<evidence type="ECO:0000313" key="2">
    <source>
        <dbReference type="EMBL" id="MFC7338910.1"/>
    </source>
</evidence>
<evidence type="ECO:0000256" key="1">
    <source>
        <dbReference type="SAM" id="Phobius"/>
    </source>
</evidence>
<dbReference type="Proteomes" id="UP001596472">
    <property type="component" value="Unassembled WGS sequence"/>
</dbReference>
<proteinExistence type="predicted"/>
<comment type="caution">
    <text evidence="2">The sequence shown here is derived from an EMBL/GenBank/DDBJ whole genome shotgun (WGS) entry which is preliminary data.</text>
</comment>
<accession>A0ABW2LCL1</accession>
<protein>
    <submittedName>
        <fullName evidence="2">Phage holin family protein</fullName>
    </submittedName>
</protein>
<dbReference type="EMBL" id="JBHTBS010000011">
    <property type="protein sequence ID" value="MFC7338910.1"/>
    <property type="molecule type" value="Genomic_DNA"/>
</dbReference>
<name>A0ABW2LCL1_9BACT</name>
<dbReference type="Pfam" id="PF07332">
    <property type="entry name" value="Phage_holin_3_6"/>
    <property type="match status" value="1"/>
</dbReference>
<keyword evidence="1" id="KW-0472">Membrane</keyword>
<dbReference type="InterPro" id="IPR009937">
    <property type="entry name" value="Phage_holin_3_6"/>
</dbReference>
<keyword evidence="1" id="KW-1133">Transmembrane helix</keyword>
<keyword evidence="1" id="KW-0812">Transmembrane</keyword>
<dbReference type="RefSeq" id="WP_379714883.1">
    <property type="nucleotide sequence ID" value="NZ_JBHTBS010000011.1"/>
</dbReference>
<feature type="transmembrane region" description="Helical" evidence="1">
    <location>
        <begin position="79"/>
        <end position="103"/>
    </location>
</feature>
<reference evidence="3" key="1">
    <citation type="journal article" date="2019" name="Int. J. Syst. Evol. Microbiol.">
        <title>The Global Catalogue of Microorganisms (GCM) 10K type strain sequencing project: providing services to taxonomists for standard genome sequencing and annotation.</title>
        <authorList>
            <consortium name="The Broad Institute Genomics Platform"/>
            <consortium name="The Broad Institute Genome Sequencing Center for Infectious Disease"/>
            <person name="Wu L."/>
            <person name="Ma J."/>
        </authorList>
    </citation>
    <scope>NUCLEOTIDE SEQUENCE [LARGE SCALE GENOMIC DNA]</scope>
    <source>
        <strain evidence="3">CGMCC 4.1467</strain>
    </source>
</reference>
<organism evidence="2 3">
    <name type="scientific">Haloferula chungangensis</name>
    <dbReference type="NCBI Taxonomy" id="1048331"/>
    <lineage>
        <taxon>Bacteria</taxon>
        <taxon>Pseudomonadati</taxon>
        <taxon>Verrucomicrobiota</taxon>
        <taxon>Verrucomicrobiia</taxon>
        <taxon>Verrucomicrobiales</taxon>
        <taxon>Verrucomicrobiaceae</taxon>
        <taxon>Haloferula</taxon>
    </lineage>
</organism>